<comment type="function">
    <text evidence="5">Modulates RecA activity.</text>
</comment>
<feature type="domain" description="RecX second three-helical" evidence="6">
    <location>
        <begin position="112"/>
        <end position="153"/>
    </location>
</feature>
<dbReference type="NCBIfam" id="NF010733">
    <property type="entry name" value="PRK14135.1"/>
    <property type="match status" value="1"/>
</dbReference>
<dbReference type="InterPro" id="IPR053925">
    <property type="entry name" value="RecX_HTH_3rd"/>
</dbReference>
<feature type="domain" description="RecX third three-helical" evidence="7">
    <location>
        <begin position="160"/>
        <end position="206"/>
    </location>
</feature>
<evidence type="ECO:0000313" key="10">
    <source>
        <dbReference type="Proteomes" id="UP000830326"/>
    </source>
</evidence>
<dbReference type="PANTHER" id="PTHR33602">
    <property type="entry name" value="REGULATORY PROTEIN RECX FAMILY PROTEIN"/>
    <property type="match status" value="1"/>
</dbReference>
<feature type="domain" description="RecX first three-helical" evidence="8">
    <location>
        <begin position="67"/>
        <end position="105"/>
    </location>
</feature>
<evidence type="ECO:0000256" key="2">
    <source>
        <dbReference type="ARBA" id="ARBA00009695"/>
    </source>
</evidence>
<evidence type="ECO:0000259" key="7">
    <source>
        <dbReference type="Pfam" id="PF21981"/>
    </source>
</evidence>
<dbReference type="Pfam" id="PF21981">
    <property type="entry name" value="RecX_HTH3"/>
    <property type="match status" value="2"/>
</dbReference>
<sequence length="272" mass="32077">MAKITRITTQKRNKNRYNIFLDRGQGEAYGFSVGEDILVKFQLQKSMELEETSINALVQKDTIHKTYTLAINYLSYRMRSEKEIRDYLLKKEADEAHIEEIINRLKKEKLLNDQEFAISLVRTRMQTSSKGPLLVKKELIEKGVQSQLAEEALDYFSFDKQVEKALKFAKKKLNSDRKKSHRQQIQNVQQTLMQKGFQTDVIKEVIGQLPEEEQEEHSEWEAIVYQGEKLLRKYERKAEGFELKQKVKTGLYRKGFPFDLIDQFIDENIDNK</sequence>
<dbReference type="Proteomes" id="UP000830326">
    <property type="component" value="Chromosome"/>
</dbReference>
<protein>
    <recommendedName>
        <fullName evidence="3 5">Regulatory protein RecX</fullName>
    </recommendedName>
</protein>
<dbReference type="Pfam" id="PF02631">
    <property type="entry name" value="RecX_HTH2"/>
    <property type="match status" value="1"/>
</dbReference>
<dbReference type="InterPro" id="IPR003783">
    <property type="entry name" value="Regulatory_RecX"/>
</dbReference>
<evidence type="ECO:0000313" key="9">
    <source>
        <dbReference type="EMBL" id="UOR13339.1"/>
    </source>
</evidence>
<dbReference type="Pfam" id="PF21982">
    <property type="entry name" value="RecX_HTH1"/>
    <property type="match status" value="1"/>
</dbReference>
<dbReference type="RefSeq" id="WP_245034947.1">
    <property type="nucleotide sequence ID" value="NZ_CP095075.1"/>
</dbReference>
<comment type="subcellular location">
    <subcellularLocation>
        <location evidence="1 5">Cytoplasm</location>
    </subcellularLocation>
</comment>
<dbReference type="HAMAP" id="MF_01114">
    <property type="entry name" value="RecX"/>
    <property type="match status" value="1"/>
</dbReference>
<feature type="domain" description="RecX third three-helical" evidence="7">
    <location>
        <begin position="219"/>
        <end position="265"/>
    </location>
</feature>
<dbReference type="Gene3D" id="1.10.10.10">
    <property type="entry name" value="Winged helix-like DNA-binding domain superfamily/Winged helix DNA-binding domain"/>
    <property type="match status" value="4"/>
</dbReference>
<name>A0ABY4HFD6_9BACI</name>
<keyword evidence="10" id="KW-1185">Reference proteome</keyword>
<evidence type="ECO:0000256" key="5">
    <source>
        <dbReference type="HAMAP-Rule" id="MF_01114"/>
    </source>
</evidence>
<reference evidence="9" key="1">
    <citation type="submission" date="2022-04" db="EMBL/GenBank/DDBJ databases">
        <title>Halobacillus sp. isolated from saltern.</title>
        <authorList>
            <person name="Won M."/>
            <person name="Lee C.-M."/>
            <person name="Woen H.-Y."/>
            <person name="Kwon S.-W."/>
        </authorList>
    </citation>
    <scope>NUCLEOTIDE SEQUENCE</scope>
    <source>
        <strain evidence="9">SSHM10-5</strain>
    </source>
</reference>
<gene>
    <name evidence="5 9" type="primary">recX</name>
    <name evidence="9" type="ORF">MUO15_07715</name>
</gene>
<evidence type="ECO:0000259" key="6">
    <source>
        <dbReference type="Pfam" id="PF02631"/>
    </source>
</evidence>
<evidence type="ECO:0000256" key="3">
    <source>
        <dbReference type="ARBA" id="ARBA00018111"/>
    </source>
</evidence>
<dbReference type="PANTHER" id="PTHR33602:SF1">
    <property type="entry name" value="REGULATORY PROTEIN RECX FAMILY PROTEIN"/>
    <property type="match status" value="1"/>
</dbReference>
<keyword evidence="4 5" id="KW-0963">Cytoplasm</keyword>
<dbReference type="InterPro" id="IPR053924">
    <property type="entry name" value="RecX_HTH_2nd"/>
</dbReference>
<dbReference type="InterPro" id="IPR053926">
    <property type="entry name" value="RecX_HTH_1st"/>
</dbReference>
<evidence type="ECO:0000259" key="8">
    <source>
        <dbReference type="Pfam" id="PF21982"/>
    </source>
</evidence>
<proteinExistence type="inferred from homology"/>
<accession>A0ABY4HFD6</accession>
<dbReference type="EMBL" id="CP095075">
    <property type="protein sequence ID" value="UOR13339.1"/>
    <property type="molecule type" value="Genomic_DNA"/>
</dbReference>
<evidence type="ECO:0000256" key="4">
    <source>
        <dbReference type="ARBA" id="ARBA00022490"/>
    </source>
</evidence>
<comment type="similarity">
    <text evidence="2 5">Belongs to the RecX family.</text>
</comment>
<dbReference type="InterPro" id="IPR036388">
    <property type="entry name" value="WH-like_DNA-bd_sf"/>
</dbReference>
<evidence type="ECO:0000256" key="1">
    <source>
        <dbReference type="ARBA" id="ARBA00004496"/>
    </source>
</evidence>
<organism evidence="9 10">
    <name type="scientific">Halobacillus amylolyticus</name>
    <dbReference type="NCBI Taxonomy" id="2932259"/>
    <lineage>
        <taxon>Bacteria</taxon>
        <taxon>Bacillati</taxon>
        <taxon>Bacillota</taxon>
        <taxon>Bacilli</taxon>
        <taxon>Bacillales</taxon>
        <taxon>Bacillaceae</taxon>
        <taxon>Halobacillus</taxon>
    </lineage>
</organism>